<dbReference type="AlphaFoldDB" id="A0A918AIT2"/>
<feature type="region of interest" description="Disordered" evidence="1">
    <location>
        <begin position="1"/>
        <end position="41"/>
    </location>
</feature>
<proteinExistence type="predicted"/>
<reference evidence="2" key="2">
    <citation type="submission" date="2020-09" db="EMBL/GenBank/DDBJ databases">
        <authorList>
            <person name="Sun Q."/>
            <person name="Ohkuma M."/>
        </authorList>
    </citation>
    <scope>NUCLEOTIDE SEQUENCE</scope>
    <source>
        <strain evidence="2">JCM 3313</strain>
    </source>
</reference>
<feature type="compositionally biased region" description="Low complexity" evidence="1">
    <location>
        <begin position="10"/>
        <end position="21"/>
    </location>
</feature>
<evidence type="ECO:0000313" key="3">
    <source>
        <dbReference type="Proteomes" id="UP000639606"/>
    </source>
</evidence>
<dbReference type="Gene3D" id="3.30.160.800">
    <property type="match status" value="1"/>
</dbReference>
<dbReference type="Proteomes" id="UP000639606">
    <property type="component" value="Unassembled WGS sequence"/>
</dbReference>
<gene>
    <name evidence="2" type="ORF">GCM10010185_11900</name>
</gene>
<sequence length="81" mass="8672">MSRLPRLADSGNGSARGSAGNHLTTWESAARSPPAEEDAVAHEHDVLRERCLLFVAATRARDALRVSYVDRASPFLTAPAA</sequence>
<evidence type="ECO:0000313" key="2">
    <source>
        <dbReference type="EMBL" id="GGP42176.1"/>
    </source>
</evidence>
<keyword evidence="3" id="KW-1185">Reference proteome</keyword>
<organism evidence="2 3">
    <name type="scientific">Saccharothrix coeruleofusca</name>
    <dbReference type="NCBI Taxonomy" id="33919"/>
    <lineage>
        <taxon>Bacteria</taxon>
        <taxon>Bacillati</taxon>
        <taxon>Actinomycetota</taxon>
        <taxon>Actinomycetes</taxon>
        <taxon>Pseudonocardiales</taxon>
        <taxon>Pseudonocardiaceae</taxon>
        <taxon>Saccharothrix</taxon>
    </lineage>
</organism>
<accession>A0A918AIT2</accession>
<protein>
    <recommendedName>
        <fullName evidence="4">UvrD-like helicase family protein</fullName>
    </recommendedName>
</protein>
<comment type="caution">
    <text evidence="2">The sequence shown here is derived from an EMBL/GenBank/DDBJ whole genome shotgun (WGS) entry which is preliminary data.</text>
</comment>
<dbReference type="InterPro" id="IPR027417">
    <property type="entry name" value="P-loop_NTPase"/>
</dbReference>
<reference evidence="2" key="1">
    <citation type="journal article" date="2014" name="Int. J. Syst. Evol. Microbiol.">
        <title>Complete genome sequence of Corynebacterium casei LMG S-19264T (=DSM 44701T), isolated from a smear-ripened cheese.</title>
        <authorList>
            <consortium name="US DOE Joint Genome Institute (JGI-PGF)"/>
            <person name="Walter F."/>
            <person name="Albersmeier A."/>
            <person name="Kalinowski J."/>
            <person name="Ruckert C."/>
        </authorList>
    </citation>
    <scope>NUCLEOTIDE SEQUENCE</scope>
    <source>
        <strain evidence="2">JCM 3313</strain>
    </source>
</reference>
<evidence type="ECO:0000256" key="1">
    <source>
        <dbReference type="SAM" id="MobiDB-lite"/>
    </source>
</evidence>
<dbReference type="EMBL" id="BMRG01000002">
    <property type="protein sequence ID" value="GGP42176.1"/>
    <property type="molecule type" value="Genomic_DNA"/>
</dbReference>
<dbReference type="SUPFAM" id="SSF52540">
    <property type="entry name" value="P-loop containing nucleoside triphosphate hydrolases"/>
    <property type="match status" value="1"/>
</dbReference>
<name>A0A918AIT2_9PSEU</name>
<evidence type="ECO:0008006" key="4">
    <source>
        <dbReference type="Google" id="ProtNLM"/>
    </source>
</evidence>